<evidence type="ECO:0000256" key="1">
    <source>
        <dbReference type="ARBA" id="ARBA00004609"/>
    </source>
</evidence>
<keyword evidence="7" id="KW-0325">Glycoprotein</keyword>
<comment type="subunit">
    <text evidence="2">Interacts with T-cell surface antigen CD2.</text>
</comment>
<evidence type="ECO:0000256" key="12">
    <source>
        <dbReference type="SAM" id="SignalP"/>
    </source>
</evidence>
<proteinExistence type="predicted"/>
<evidence type="ECO:0000256" key="8">
    <source>
        <dbReference type="ARBA" id="ARBA00023288"/>
    </source>
</evidence>
<accession>A0A0N8ESW9</accession>
<keyword evidence="3" id="KW-0336">GPI-anchor</keyword>
<evidence type="ECO:0000259" key="13">
    <source>
        <dbReference type="SMART" id="SM00134"/>
    </source>
</evidence>
<dbReference type="PANTHER" id="PTHR10036:SF24">
    <property type="entry name" value="CD59 GLYCOPROTEIN"/>
    <property type="match status" value="1"/>
</dbReference>
<keyword evidence="8" id="KW-0449">Lipoprotein</keyword>
<protein>
    <recommendedName>
        <fullName evidence="10">MAC-inhibitory protein</fullName>
    </recommendedName>
    <alternativeName>
        <fullName evidence="11">Membrane attack complex inhibition factor</fullName>
    </alternativeName>
    <alternativeName>
        <fullName evidence="9">Protectin</fullName>
    </alternativeName>
</protein>
<evidence type="ECO:0000256" key="11">
    <source>
        <dbReference type="ARBA" id="ARBA00031867"/>
    </source>
</evidence>
<dbReference type="SMART" id="SM00134">
    <property type="entry name" value="LU"/>
    <property type="match status" value="1"/>
</dbReference>
<dbReference type="InterPro" id="IPR056949">
    <property type="entry name" value="CD59"/>
</dbReference>
<dbReference type="EMBL" id="GEBF01006011">
    <property type="protein sequence ID" value="JAN97621.1"/>
    <property type="molecule type" value="Transcribed_RNA"/>
</dbReference>
<dbReference type="AlphaFoldDB" id="A0A0N8ESW9"/>
<dbReference type="Gene3D" id="2.10.60.10">
    <property type="entry name" value="CD59"/>
    <property type="match status" value="1"/>
</dbReference>
<evidence type="ECO:0000256" key="5">
    <source>
        <dbReference type="ARBA" id="ARBA00023136"/>
    </source>
</evidence>
<dbReference type="CDD" id="cd23554">
    <property type="entry name" value="TFP_LU_ECD_CD59"/>
    <property type="match status" value="1"/>
</dbReference>
<feature type="chain" id="PRO_5006025252" description="MAC-inhibitory protein" evidence="12">
    <location>
        <begin position="26"/>
        <end position="127"/>
    </location>
</feature>
<feature type="signal peptide" evidence="12">
    <location>
        <begin position="1"/>
        <end position="25"/>
    </location>
</feature>
<name>A0A0N8ESW9_HETGA</name>
<dbReference type="OMA" id="RFTYRCC"/>
<dbReference type="PANTHER" id="PTHR10036">
    <property type="entry name" value="CD59 GLYCOPROTEIN"/>
    <property type="match status" value="1"/>
</dbReference>
<evidence type="ECO:0000256" key="9">
    <source>
        <dbReference type="ARBA" id="ARBA00029920"/>
    </source>
</evidence>
<organism evidence="14">
    <name type="scientific">Heterocephalus glaber</name>
    <name type="common">Naked mole rat</name>
    <dbReference type="NCBI Taxonomy" id="10181"/>
    <lineage>
        <taxon>Eukaryota</taxon>
        <taxon>Metazoa</taxon>
        <taxon>Chordata</taxon>
        <taxon>Craniata</taxon>
        <taxon>Vertebrata</taxon>
        <taxon>Euteleostomi</taxon>
        <taxon>Mammalia</taxon>
        <taxon>Eutheria</taxon>
        <taxon>Euarchontoglires</taxon>
        <taxon>Glires</taxon>
        <taxon>Rodentia</taxon>
        <taxon>Hystricomorpha</taxon>
        <taxon>Bathyergidae</taxon>
        <taxon>Heterocephalus</taxon>
    </lineage>
</organism>
<evidence type="ECO:0000313" key="14">
    <source>
        <dbReference type="EMBL" id="JAN97621.1"/>
    </source>
</evidence>
<evidence type="ECO:0000256" key="3">
    <source>
        <dbReference type="ARBA" id="ARBA00022622"/>
    </source>
</evidence>
<dbReference type="SUPFAM" id="SSF57302">
    <property type="entry name" value="Snake toxin-like"/>
    <property type="match status" value="1"/>
</dbReference>
<dbReference type="GO" id="GO:0001848">
    <property type="term" value="F:complement binding"/>
    <property type="evidence" value="ECO:0007669"/>
    <property type="project" value="TreeGrafter"/>
</dbReference>
<sequence>MRSQGGVTLLRLLLVLAALCCTGFSLTCYECASHNQNCTVPIVCAPDIDACLYAKAGQRVYQQCWRYADCNSQTIMNRLRENQVLYRCCQKDLCNTGLQKDDGTAPLSGKTMLLVTPFLAAVWNLCF</sequence>
<keyword evidence="6" id="KW-1015">Disulfide bond</keyword>
<evidence type="ECO:0000256" key="2">
    <source>
        <dbReference type="ARBA" id="ARBA00011481"/>
    </source>
</evidence>
<evidence type="ECO:0000256" key="6">
    <source>
        <dbReference type="ARBA" id="ARBA00023157"/>
    </source>
</evidence>
<dbReference type="GO" id="GO:0001971">
    <property type="term" value="P:negative regulation of activation of membrane attack complex"/>
    <property type="evidence" value="ECO:0007669"/>
    <property type="project" value="TreeGrafter"/>
</dbReference>
<keyword evidence="4 12" id="KW-0732">Signal</keyword>
<evidence type="ECO:0000256" key="4">
    <source>
        <dbReference type="ARBA" id="ARBA00022729"/>
    </source>
</evidence>
<evidence type="ECO:0000256" key="10">
    <source>
        <dbReference type="ARBA" id="ARBA00031590"/>
    </source>
</evidence>
<dbReference type="Pfam" id="PF25152">
    <property type="entry name" value="CD59"/>
    <property type="match status" value="1"/>
</dbReference>
<evidence type="ECO:0000256" key="7">
    <source>
        <dbReference type="ARBA" id="ARBA00023180"/>
    </source>
</evidence>
<keyword evidence="5" id="KW-0472">Membrane</keyword>
<dbReference type="GO" id="GO:0005886">
    <property type="term" value="C:plasma membrane"/>
    <property type="evidence" value="ECO:0007669"/>
    <property type="project" value="UniProtKB-SubCell"/>
</dbReference>
<dbReference type="InterPro" id="IPR016054">
    <property type="entry name" value="LY6_UPA_recep-like"/>
</dbReference>
<feature type="domain" description="UPAR/Ly6" evidence="13">
    <location>
        <begin position="26"/>
        <end position="109"/>
    </location>
</feature>
<reference evidence="14" key="1">
    <citation type="submission" date="2015-10" db="EMBL/GenBank/DDBJ databases">
        <title>FRAMA: From RNA-seq data to annotated mRNA assemblies.</title>
        <authorList>
            <person name="Bens M."/>
            <person name="Sahm A."/>
            <person name="Jahn N."/>
            <person name="Morhart M."/>
            <person name="Holtze S."/>
            <person name="Hildebrandt T.B."/>
            <person name="Platzer M."/>
            <person name="Szafranski K."/>
        </authorList>
    </citation>
    <scope>NUCLEOTIDE SEQUENCE</scope>
    <source>
        <tissue evidence="14">Kidney</tissue>
    </source>
</reference>
<dbReference type="InterPro" id="IPR045860">
    <property type="entry name" value="Snake_toxin-like_sf"/>
</dbReference>
<gene>
    <name evidence="14" type="primary">CD59</name>
</gene>
<comment type="subcellular location">
    <subcellularLocation>
        <location evidence="1">Cell membrane</location>
        <topology evidence="1">Lipid-anchor</topology>
        <topology evidence="1">GPI-anchor</topology>
    </subcellularLocation>
</comment>
<dbReference type="GO" id="GO:0098552">
    <property type="term" value="C:side of membrane"/>
    <property type="evidence" value="ECO:0007669"/>
    <property type="project" value="UniProtKB-KW"/>
</dbReference>